<dbReference type="Proteomes" id="UP000249135">
    <property type="component" value="Unassembled WGS sequence"/>
</dbReference>
<gene>
    <name evidence="1" type="ORF">DI563_28285</name>
</gene>
<comment type="caution">
    <text evidence="1">The sequence shown here is derived from an EMBL/GenBank/DDBJ whole genome shotgun (WGS) entry which is preliminary data.</text>
</comment>
<dbReference type="EMBL" id="QFPP01000624">
    <property type="protein sequence ID" value="PZQ62579.1"/>
    <property type="molecule type" value="Genomic_DNA"/>
</dbReference>
<organism evidence="1 2">
    <name type="scientific">Variovorax paradoxus</name>
    <dbReference type="NCBI Taxonomy" id="34073"/>
    <lineage>
        <taxon>Bacteria</taxon>
        <taxon>Pseudomonadati</taxon>
        <taxon>Pseudomonadota</taxon>
        <taxon>Betaproteobacteria</taxon>
        <taxon>Burkholderiales</taxon>
        <taxon>Comamonadaceae</taxon>
        <taxon>Variovorax</taxon>
    </lineage>
</organism>
<proteinExistence type="predicted"/>
<evidence type="ECO:0000313" key="1">
    <source>
        <dbReference type="EMBL" id="PZQ62579.1"/>
    </source>
</evidence>
<feature type="non-terminal residue" evidence="1">
    <location>
        <position position="28"/>
    </location>
</feature>
<evidence type="ECO:0000313" key="2">
    <source>
        <dbReference type="Proteomes" id="UP000249135"/>
    </source>
</evidence>
<name>A0A2W5PEU4_VARPD</name>
<protein>
    <submittedName>
        <fullName evidence="1">Flavin reductase family protein</fullName>
    </submittedName>
</protein>
<sequence length="28" mass="3208">MRTMQIEPHTLTPEATYRLLSGLVVPRP</sequence>
<accession>A0A2W5PEU4</accession>
<reference evidence="1 2" key="1">
    <citation type="submission" date="2017-08" db="EMBL/GenBank/DDBJ databases">
        <title>Infants hospitalized years apart are colonized by the same room-sourced microbial strains.</title>
        <authorList>
            <person name="Brooks B."/>
            <person name="Olm M.R."/>
            <person name="Firek B.A."/>
            <person name="Baker R."/>
            <person name="Thomas B.C."/>
            <person name="Morowitz M.J."/>
            <person name="Banfield J.F."/>
        </authorList>
    </citation>
    <scope>NUCLEOTIDE SEQUENCE [LARGE SCALE GENOMIC DNA]</scope>
    <source>
        <strain evidence="1">S2_005_003_R2_41</strain>
    </source>
</reference>
<dbReference type="AlphaFoldDB" id="A0A2W5PEU4"/>